<dbReference type="RefSeq" id="WP_317705532.1">
    <property type="nucleotide sequence ID" value="NZ_AP024714.1"/>
</dbReference>
<dbReference type="EMBL" id="AP024714">
    <property type="protein sequence ID" value="BCX80558.1"/>
    <property type="molecule type" value="Genomic_DNA"/>
</dbReference>
<gene>
    <name evidence="5" type="primary">prmC</name>
    <name evidence="8" type="ORF">MIT9_P0131</name>
</gene>
<dbReference type="CDD" id="cd02440">
    <property type="entry name" value="AdoMet_MTases"/>
    <property type="match status" value="1"/>
</dbReference>
<feature type="domain" description="Release factor glutamine methyltransferase N-terminal" evidence="7">
    <location>
        <begin position="6"/>
        <end position="75"/>
    </location>
</feature>
<keyword evidence="1 5" id="KW-0489">Methyltransferase</keyword>
<dbReference type="Pfam" id="PF17827">
    <property type="entry name" value="PrmC_N"/>
    <property type="match status" value="1"/>
</dbReference>
<dbReference type="InterPro" id="IPR004556">
    <property type="entry name" value="HemK-like"/>
</dbReference>
<dbReference type="HAMAP" id="MF_02126">
    <property type="entry name" value="RF_methyltr_PrmC"/>
    <property type="match status" value="1"/>
</dbReference>
<dbReference type="InterPro" id="IPR040758">
    <property type="entry name" value="PrmC_N"/>
</dbReference>
<dbReference type="InterPro" id="IPR019874">
    <property type="entry name" value="RF_methyltr_PrmC"/>
</dbReference>
<dbReference type="EC" id="2.1.1.297" evidence="5"/>
<protein>
    <recommendedName>
        <fullName evidence="5">Release factor glutamine methyltransferase</fullName>
        <shortName evidence="5">RF MTase</shortName>
        <ecNumber evidence="5">2.1.1.297</ecNumber>
    </recommendedName>
    <alternativeName>
        <fullName evidence="5">N5-glutamine methyltransferase PrmC</fullName>
    </alternativeName>
    <alternativeName>
        <fullName evidence="5">Protein-(glutamine-N5) MTase PrmC</fullName>
    </alternativeName>
    <alternativeName>
        <fullName evidence="5">Protein-glutamine N-methyltransferase PrmC</fullName>
    </alternativeName>
</protein>
<keyword evidence="9" id="KW-1185">Reference proteome</keyword>
<dbReference type="InterPro" id="IPR002052">
    <property type="entry name" value="DNA_methylase_N6_adenine_CS"/>
</dbReference>
<dbReference type="InterPro" id="IPR050320">
    <property type="entry name" value="N5-glutamine_MTase"/>
</dbReference>
<dbReference type="AlphaFoldDB" id="A0AAU9CL44"/>
<dbReference type="PANTHER" id="PTHR18895:SF74">
    <property type="entry name" value="MTRF1L RELEASE FACTOR GLUTAMINE METHYLTRANSFERASE"/>
    <property type="match status" value="1"/>
</dbReference>
<evidence type="ECO:0000256" key="4">
    <source>
        <dbReference type="ARBA" id="ARBA00048391"/>
    </source>
</evidence>
<feature type="binding site" evidence="5">
    <location>
        <begin position="120"/>
        <end position="124"/>
    </location>
    <ligand>
        <name>S-adenosyl-L-methionine</name>
        <dbReference type="ChEBI" id="CHEBI:59789"/>
    </ligand>
</feature>
<evidence type="ECO:0000256" key="2">
    <source>
        <dbReference type="ARBA" id="ARBA00022679"/>
    </source>
</evidence>
<dbReference type="NCBIfam" id="TIGR00536">
    <property type="entry name" value="hemK_fam"/>
    <property type="match status" value="1"/>
</dbReference>
<accession>A0AAU9CL44</accession>
<dbReference type="Proteomes" id="UP001321825">
    <property type="component" value="Chromosome"/>
</dbReference>
<dbReference type="InterPro" id="IPR029063">
    <property type="entry name" value="SAM-dependent_MTases_sf"/>
</dbReference>
<organism evidence="8 9">
    <name type="scientific">Methylomarinovum caldicuralii</name>
    <dbReference type="NCBI Taxonomy" id="438856"/>
    <lineage>
        <taxon>Bacteria</taxon>
        <taxon>Pseudomonadati</taxon>
        <taxon>Pseudomonadota</taxon>
        <taxon>Gammaproteobacteria</taxon>
        <taxon>Methylococcales</taxon>
        <taxon>Methylothermaceae</taxon>
        <taxon>Methylomarinovum</taxon>
    </lineage>
</organism>
<comment type="similarity">
    <text evidence="5">Belongs to the protein N5-glutamine methyltransferase family. PrmC subfamily.</text>
</comment>
<comment type="catalytic activity">
    <reaction evidence="4 5">
        <text>L-glutaminyl-[peptide chain release factor] + S-adenosyl-L-methionine = N(5)-methyl-L-glutaminyl-[peptide chain release factor] + S-adenosyl-L-homocysteine + H(+)</text>
        <dbReference type="Rhea" id="RHEA:42896"/>
        <dbReference type="Rhea" id="RHEA-COMP:10271"/>
        <dbReference type="Rhea" id="RHEA-COMP:10272"/>
        <dbReference type="ChEBI" id="CHEBI:15378"/>
        <dbReference type="ChEBI" id="CHEBI:30011"/>
        <dbReference type="ChEBI" id="CHEBI:57856"/>
        <dbReference type="ChEBI" id="CHEBI:59789"/>
        <dbReference type="ChEBI" id="CHEBI:61891"/>
        <dbReference type="EC" id="2.1.1.297"/>
    </reaction>
</comment>
<dbReference type="Gene3D" id="3.40.50.150">
    <property type="entry name" value="Vaccinia Virus protein VP39"/>
    <property type="match status" value="1"/>
</dbReference>
<dbReference type="GO" id="GO:0032259">
    <property type="term" value="P:methylation"/>
    <property type="evidence" value="ECO:0007669"/>
    <property type="project" value="UniProtKB-KW"/>
</dbReference>
<feature type="binding site" evidence="5">
    <location>
        <position position="185"/>
    </location>
    <ligand>
        <name>S-adenosyl-L-methionine</name>
        <dbReference type="ChEBI" id="CHEBI:59789"/>
    </ligand>
</feature>
<dbReference type="Pfam" id="PF05175">
    <property type="entry name" value="MTS"/>
    <property type="match status" value="1"/>
</dbReference>
<feature type="binding site" evidence="5">
    <location>
        <position position="143"/>
    </location>
    <ligand>
        <name>S-adenosyl-L-methionine</name>
        <dbReference type="ChEBI" id="CHEBI:59789"/>
    </ligand>
</feature>
<dbReference type="NCBIfam" id="TIGR03534">
    <property type="entry name" value="RF_mod_PrmC"/>
    <property type="match status" value="1"/>
</dbReference>
<sequence length="278" mass="31378">MPTISELLRQGCQRLRNVSPTPELDAEVLLAHVLWKPRSHLRAWPEREPEPAQIRRYLELLERRRHREPVAYLTGRREFWSHTFEVCPGVLIPRPETELLVERALHHIPPEAEWRLADAGTGSGALAVTLQRERPRCFVLATDRSFTALHLARRNARRLGARIALIQADWLAPIATASLDLIVSNPPYIPAGDPHLRGEIRFEPPQALVAGADGLAAYRTLIPQARRVLRAGGWLLLEHGHDQHEAVAELLKQAGFRNISGHPDLQGHIRVTEAQRSP</sequence>
<dbReference type="GO" id="GO:0102559">
    <property type="term" value="F:peptide chain release factor N(5)-glutamine methyltransferase activity"/>
    <property type="evidence" value="ECO:0007669"/>
    <property type="project" value="UniProtKB-EC"/>
</dbReference>
<evidence type="ECO:0000256" key="3">
    <source>
        <dbReference type="ARBA" id="ARBA00022691"/>
    </source>
</evidence>
<feature type="binding site" evidence="5">
    <location>
        <begin position="185"/>
        <end position="188"/>
    </location>
    <ligand>
        <name>substrate</name>
    </ligand>
</feature>
<comment type="function">
    <text evidence="5">Methylates the class 1 translation termination release factors RF1/PrfA and RF2/PrfB on the glutamine residue of the universally conserved GGQ motif.</text>
</comment>
<evidence type="ECO:0000259" key="6">
    <source>
        <dbReference type="Pfam" id="PF05175"/>
    </source>
</evidence>
<dbReference type="Gene3D" id="1.10.8.10">
    <property type="entry name" value="DNA helicase RuvA subunit, C-terminal domain"/>
    <property type="match status" value="1"/>
</dbReference>
<dbReference type="FunFam" id="3.40.50.150:FF:000053">
    <property type="entry name" value="Release factor glutamine methyltransferase"/>
    <property type="match status" value="1"/>
</dbReference>
<evidence type="ECO:0000256" key="1">
    <source>
        <dbReference type="ARBA" id="ARBA00022603"/>
    </source>
</evidence>
<proteinExistence type="inferred from homology"/>
<keyword evidence="3 5" id="KW-0949">S-adenosyl-L-methionine</keyword>
<dbReference type="PROSITE" id="PS00092">
    <property type="entry name" value="N6_MTASE"/>
    <property type="match status" value="1"/>
</dbReference>
<feature type="domain" description="Methyltransferase small" evidence="6">
    <location>
        <begin position="105"/>
        <end position="188"/>
    </location>
</feature>
<dbReference type="KEGG" id="mcau:MIT9_P0131"/>
<keyword evidence="2 5" id="KW-0808">Transferase</keyword>
<evidence type="ECO:0000256" key="5">
    <source>
        <dbReference type="HAMAP-Rule" id="MF_02126"/>
    </source>
</evidence>
<evidence type="ECO:0000313" key="9">
    <source>
        <dbReference type="Proteomes" id="UP001321825"/>
    </source>
</evidence>
<name>A0AAU9CL44_9GAMM</name>
<dbReference type="GO" id="GO:0003676">
    <property type="term" value="F:nucleic acid binding"/>
    <property type="evidence" value="ECO:0007669"/>
    <property type="project" value="InterPro"/>
</dbReference>
<dbReference type="SUPFAM" id="SSF53335">
    <property type="entry name" value="S-adenosyl-L-methionine-dependent methyltransferases"/>
    <property type="match status" value="1"/>
</dbReference>
<dbReference type="PANTHER" id="PTHR18895">
    <property type="entry name" value="HEMK METHYLTRANSFERASE"/>
    <property type="match status" value="1"/>
</dbReference>
<reference evidence="9" key="1">
    <citation type="journal article" date="2024" name="Int. J. Syst. Evol. Microbiol.">
        <title>Methylomarinovum tepidoasis sp. nov., a moderately thermophilic methanotroph of the family Methylothermaceae isolated from a deep-sea hydrothermal field.</title>
        <authorList>
            <person name="Hirayama H."/>
            <person name="Takaki Y."/>
            <person name="Abe M."/>
            <person name="Miyazaki M."/>
            <person name="Uematsu K."/>
            <person name="Matsui Y."/>
            <person name="Takai K."/>
        </authorList>
    </citation>
    <scope>NUCLEOTIDE SEQUENCE [LARGE SCALE GENOMIC DNA]</scope>
    <source>
        <strain evidence="9">IT-9</strain>
    </source>
</reference>
<evidence type="ECO:0000313" key="8">
    <source>
        <dbReference type="EMBL" id="BCX80558.1"/>
    </source>
</evidence>
<evidence type="ECO:0000259" key="7">
    <source>
        <dbReference type="Pfam" id="PF17827"/>
    </source>
</evidence>
<feature type="binding site" evidence="5">
    <location>
        <position position="170"/>
    </location>
    <ligand>
        <name>S-adenosyl-L-methionine</name>
        <dbReference type="ChEBI" id="CHEBI:59789"/>
    </ligand>
</feature>
<dbReference type="InterPro" id="IPR007848">
    <property type="entry name" value="Small_mtfrase_dom"/>
</dbReference>